<dbReference type="EMBL" id="OZ037951">
    <property type="protein sequence ID" value="CAL1714472.1"/>
    <property type="molecule type" value="Genomic_DNA"/>
</dbReference>
<evidence type="ECO:0000313" key="4">
    <source>
        <dbReference type="Proteomes" id="UP001497453"/>
    </source>
</evidence>
<feature type="compositionally biased region" description="Pro residues" evidence="1">
    <location>
        <begin position="128"/>
        <end position="147"/>
    </location>
</feature>
<keyword evidence="2" id="KW-0732">Signal</keyword>
<protein>
    <submittedName>
        <fullName evidence="3">Uncharacterized protein</fullName>
    </submittedName>
</protein>
<feature type="chain" id="PRO_5047082617" evidence="2">
    <location>
        <begin position="31"/>
        <end position="190"/>
    </location>
</feature>
<name>A0ABP1E4K1_9APHY</name>
<dbReference type="Proteomes" id="UP001497453">
    <property type="component" value="Chromosome 8"/>
</dbReference>
<accession>A0ABP1E4K1</accession>
<feature type="compositionally biased region" description="Low complexity" evidence="1">
    <location>
        <begin position="83"/>
        <end position="100"/>
    </location>
</feature>
<feature type="region of interest" description="Disordered" evidence="1">
    <location>
        <begin position="126"/>
        <end position="190"/>
    </location>
</feature>
<sequence length="190" mass="19828">MPSFGWALTSDMNFTTLVLAVFAAVVSVHAYDPNDPNSNPFYNSQNRDNRPYASNYPGYPPFPGFGSDAAPSHAATPAPGFRPFGNGNNLNSPNGLNNFGVPRKRANGNYDFSGINNAADVAAGSVPAPTPAPGPAPGVYPGYPPFPGFGSSTPTTTSTTPFATDTPTPTFDNEEDGSFGKRGVKFARAD</sequence>
<proteinExistence type="predicted"/>
<feature type="compositionally biased region" description="Polar residues" evidence="1">
    <location>
        <begin position="35"/>
        <end position="46"/>
    </location>
</feature>
<evidence type="ECO:0000256" key="2">
    <source>
        <dbReference type="SAM" id="SignalP"/>
    </source>
</evidence>
<organism evidence="3 4">
    <name type="scientific">Somion occarium</name>
    <dbReference type="NCBI Taxonomy" id="3059160"/>
    <lineage>
        <taxon>Eukaryota</taxon>
        <taxon>Fungi</taxon>
        <taxon>Dikarya</taxon>
        <taxon>Basidiomycota</taxon>
        <taxon>Agaricomycotina</taxon>
        <taxon>Agaricomycetes</taxon>
        <taxon>Polyporales</taxon>
        <taxon>Cerrenaceae</taxon>
        <taxon>Somion</taxon>
    </lineage>
</organism>
<feature type="signal peptide" evidence="2">
    <location>
        <begin position="1"/>
        <end position="30"/>
    </location>
</feature>
<evidence type="ECO:0000313" key="3">
    <source>
        <dbReference type="EMBL" id="CAL1714472.1"/>
    </source>
</evidence>
<evidence type="ECO:0000256" key="1">
    <source>
        <dbReference type="SAM" id="MobiDB-lite"/>
    </source>
</evidence>
<gene>
    <name evidence="3" type="ORF">GFSPODELE1_LOCUS9788</name>
</gene>
<feature type="region of interest" description="Disordered" evidence="1">
    <location>
        <begin position="34"/>
        <end position="102"/>
    </location>
</feature>
<reference evidence="4" key="1">
    <citation type="submission" date="2024-04" db="EMBL/GenBank/DDBJ databases">
        <authorList>
            <person name="Shaw F."/>
            <person name="Minotto A."/>
        </authorList>
    </citation>
    <scope>NUCLEOTIDE SEQUENCE [LARGE SCALE GENOMIC DNA]</scope>
</reference>
<keyword evidence="4" id="KW-1185">Reference proteome</keyword>
<feature type="compositionally biased region" description="Low complexity" evidence="1">
    <location>
        <begin position="148"/>
        <end position="171"/>
    </location>
</feature>